<dbReference type="InterPro" id="IPR051464">
    <property type="entry name" value="Peptidase_M42_aminopept"/>
</dbReference>
<evidence type="ECO:0000256" key="4">
    <source>
        <dbReference type="ARBA" id="ARBA00022723"/>
    </source>
</evidence>
<evidence type="ECO:0000256" key="3">
    <source>
        <dbReference type="ARBA" id="ARBA00022670"/>
    </source>
</evidence>
<evidence type="ECO:0000256" key="2">
    <source>
        <dbReference type="ARBA" id="ARBA00022438"/>
    </source>
</evidence>
<keyword evidence="4" id="KW-0479">Metal-binding</keyword>
<organism evidence="7 8">
    <name type="scientific">Sedimentibacter acidaminivorans</name>
    <dbReference type="NCBI Taxonomy" id="913099"/>
    <lineage>
        <taxon>Bacteria</taxon>
        <taxon>Bacillati</taxon>
        <taxon>Bacillota</taxon>
        <taxon>Tissierellia</taxon>
        <taxon>Sedimentibacter</taxon>
    </lineage>
</organism>
<keyword evidence="3" id="KW-0645">Protease</keyword>
<dbReference type="Gene3D" id="3.40.630.10">
    <property type="entry name" value="Zn peptidases"/>
    <property type="match status" value="1"/>
</dbReference>
<keyword evidence="7" id="KW-0326">Glycosidase</keyword>
<name>A0ABS4GCG6_9FIRM</name>
<comment type="similarity">
    <text evidence="1 6">Belongs to the peptidase M42 family.</text>
</comment>
<proteinExistence type="inferred from homology"/>
<dbReference type="SUPFAM" id="SSF53187">
    <property type="entry name" value="Zn-dependent exopeptidases"/>
    <property type="match status" value="1"/>
</dbReference>
<dbReference type="PIRSF" id="PIRSF001123">
    <property type="entry name" value="PepA_GA"/>
    <property type="match status" value="1"/>
</dbReference>
<dbReference type="InterPro" id="IPR008007">
    <property type="entry name" value="Peptidase_M42"/>
</dbReference>
<reference evidence="7 8" key="1">
    <citation type="submission" date="2021-03" db="EMBL/GenBank/DDBJ databases">
        <title>Genomic Encyclopedia of Type Strains, Phase IV (KMG-IV): sequencing the most valuable type-strain genomes for metagenomic binning, comparative biology and taxonomic classification.</title>
        <authorList>
            <person name="Goeker M."/>
        </authorList>
    </citation>
    <scope>NUCLEOTIDE SEQUENCE [LARGE SCALE GENOMIC DNA]</scope>
    <source>
        <strain evidence="7 8">DSM 24004</strain>
    </source>
</reference>
<dbReference type="PANTHER" id="PTHR32481">
    <property type="entry name" value="AMINOPEPTIDASE"/>
    <property type="match status" value="1"/>
</dbReference>
<accession>A0ABS4GCG6</accession>
<dbReference type="EC" id="3.2.1.4" evidence="7"/>
<gene>
    <name evidence="7" type="ORF">J2Z76_001250</name>
</gene>
<dbReference type="SUPFAM" id="SSF101821">
    <property type="entry name" value="Aminopeptidase/glucanase lid domain"/>
    <property type="match status" value="1"/>
</dbReference>
<keyword evidence="8" id="KW-1185">Reference proteome</keyword>
<dbReference type="RefSeq" id="WP_209511134.1">
    <property type="nucleotide sequence ID" value="NZ_JAGGKS010000003.1"/>
</dbReference>
<evidence type="ECO:0000313" key="7">
    <source>
        <dbReference type="EMBL" id="MBP1925391.1"/>
    </source>
</evidence>
<dbReference type="Pfam" id="PF05343">
    <property type="entry name" value="Peptidase_M42"/>
    <property type="match status" value="1"/>
</dbReference>
<evidence type="ECO:0000256" key="5">
    <source>
        <dbReference type="ARBA" id="ARBA00022801"/>
    </source>
</evidence>
<keyword evidence="2" id="KW-0031">Aminopeptidase</keyword>
<keyword evidence="5 7" id="KW-0378">Hydrolase</keyword>
<dbReference type="GO" id="GO:0008810">
    <property type="term" value="F:cellulase activity"/>
    <property type="evidence" value="ECO:0007669"/>
    <property type="project" value="UniProtKB-EC"/>
</dbReference>
<evidence type="ECO:0000313" key="8">
    <source>
        <dbReference type="Proteomes" id="UP001519342"/>
    </source>
</evidence>
<dbReference type="InterPro" id="IPR023367">
    <property type="entry name" value="Peptidase_M42_dom2"/>
</dbReference>
<dbReference type="EMBL" id="JAGGKS010000003">
    <property type="protein sequence ID" value="MBP1925391.1"/>
    <property type="molecule type" value="Genomic_DNA"/>
</dbReference>
<dbReference type="CDD" id="cd05656">
    <property type="entry name" value="M42_Frv"/>
    <property type="match status" value="1"/>
</dbReference>
<evidence type="ECO:0000256" key="6">
    <source>
        <dbReference type="PIRNR" id="PIRNR001123"/>
    </source>
</evidence>
<sequence>MEFNSELMKKFSNCFSPSGRENNIRNLIKEEIKDYVDELTTDPLGNLIARKKGNGKKILFSAHMDQIGLIITHVDEKGFLRFSNVGGLHPKELLGLRMIFDNNLEGVICSEELKDKEKLTMSKLYLDVASTSVDFVKNNFQIGDMCVFKSEYYETEDCVICKAADDRIGCYILIEALKNHPATDNDIYYVFSVQEEVGCRGAKTAGYGINPDIAIALDVTATGDSPDGIKMDVKLGGGAAIKLMDKSLITHPQVKELLTNLSIENNIKYQYEVLEFGGTDSGAIHMTRTGVPSGVISIPTRNIHSSGEIFNKNDVLECIKLTISITKS</sequence>
<dbReference type="PANTHER" id="PTHR32481:SF0">
    <property type="entry name" value="AMINOPEPTIDASE YPDE-RELATED"/>
    <property type="match status" value="1"/>
</dbReference>
<evidence type="ECO:0000256" key="1">
    <source>
        <dbReference type="ARBA" id="ARBA00006272"/>
    </source>
</evidence>
<comment type="caution">
    <text evidence="7">The sequence shown here is derived from an EMBL/GenBank/DDBJ whole genome shotgun (WGS) entry which is preliminary data.</text>
</comment>
<protein>
    <submittedName>
        <fullName evidence="7">Endoglucanase</fullName>
        <ecNumber evidence="7">3.2.1.4</ecNumber>
    </submittedName>
</protein>
<dbReference type="Proteomes" id="UP001519342">
    <property type="component" value="Unassembled WGS sequence"/>
</dbReference>
<dbReference type="Gene3D" id="2.40.30.40">
    <property type="entry name" value="Peptidase M42, domain 2"/>
    <property type="match status" value="1"/>
</dbReference>